<feature type="compositionally biased region" description="Acidic residues" evidence="1">
    <location>
        <begin position="393"/>
        <end position="403"/>
    </location>
</feature>
<feature type="region of interest" description="Disordered" evidence="1">
    <location>
        <begin position="362"/>
        <end position="425"/>
    </location>
</feature>
<comment type="caution">
    <text evidence="2">The sequence shown here is derived from an EMBL/GenBank/DDBJ whole genome shotgun (WGS) entry which is preliminary data.</text>
</comment>
<feature type="compositionally biased region" description="Basic and acidic residues" evidence="1">
    <location>
        <begin position="292"/>
        <end position="303"/>
    </location>
</feature>
<dbReference type="AlphaFoldDB" id="A0A644XFH3"/>
<proteinExistence type="predicted"/>
<feature type="compositionally biased region" description="Basic and acidic residues" evidence="1">
    <location>
        <begin position="472"/>
        <end position="492"/>
    </location>
</feature>
<accession>A0A644XFH3</accession>
<feature type="compositionally biased region" description="Basic and acidic residues" evidence="1">
    <location>
        <begin position="404"/>
        <end position="416"/>
    </location>
</feature>
<feature type="region of interest" description="Disordered" evidence="1">
    <location>
        <begin position="292"/>
        <end position="330"/>
    </location>
</feature>
<feature type="compositionally biased region" description="Basic and acidic residues" evidence="1">
    <location>
        <begin position="517"/>
        <end position="549"/>
    </location>
</feature>
<protein>
    <submittedName>
        <fullName evidence="2">Uncharacterized protein</fullName>
    </submittedName>
</protein>
<reference evidence="2" key="1">
    <citation type="submission" date="2019-08" db="EMBL/GenBank/DDBJ databases">
        <authorList>
            <person name="Kucharzyk K."/>
            <person name="Murdoch R.W."/>
            <person name="Higgins S."/>
            <person name="Loffler F."/>
        </authorList>
    </citation>
    <scope>NUCLEOTIDE SEQUENCE</scope>
</reference>
<feature type="region of interest" description="Disordered" evidence="1">
    <location>
        <begin position="472"/>
        <end position="570"/>
    </location>
</feature>
<feature type="compositionally biased region" description="Basic and acidic residues" evidence="1">
    <location>
        <begin position="311"/>
        <end position="325"/>
    </location>
</feature>
<name>A0A644XFH3_9ZZZZ</name>
<gene>
    <name evidence="2" type="ORF">SDC9_60875</name>
</gene>
<dbReference type="EMBL" id="VSSQ01002292">
    <property type="protein sequence ID" value="MPM14511.1"/>
    <property type="molecule type" value="Genomic_DNA"/>
</dbReference>
<evidence type="ECO:0000256" key="1">
    <source>
        <dbReference type="SAM" id="MobiDB-lite"/>
    </source>
</evidence>
<organism evidence="2">
    <name type="scientific">bioreactor metagenome</name>
    <dbReference type="NCBI Taxonomy" id="1076179"/>
    <lineage>
        <taxon>unclassified sequences</taxon>
        <taxon>metagenomes</taxon>
        <taxon>ecological metagenomes</taxon>
    </lineage>
</organism>
<evidence type="ECO:0000313" key="2">
    <source>
        <dbReference type="EMBL" id="MPM14511.1"/>
    </source>
</evidence>
<sequence>MDERLGVGHEHPLGLPHRPHHLHIGLELGDIGLVGGQDDVAAGVHQRFGEHQVLGDRAQVRVDAPGDRLGQFVAVHAEQAGAERDGADVRPHGSGSTLVLLTAAQCTAPDLVVGQVLHHDDVPIGVELVDRRHQVGHQRVVGDERLGLVPGPVRCHRPPLAGHPHPRQGLLDAQSATLPVLDQEDHVEIAVPDLIAADQMIDIDARGEMRLRPDVVPEGGFRQEFVVSLSHFCSNLLHIFGKSRTIRPASRGRCVAHPLARHRVGEQQSHEQHQPLGGVLVVVLEALHRQAGEHDLDEQRAEDGAPGVRLADAEHGGPHQRDGHRLQQARRPGVDVALADPADQNEAADGGEFGADHVREPAVETDPDAGQPGGLRIGTDGVHHPAPLRPAEEEPGGDGEDEHDDHRDRNRPDHAPVDLQESGGELAGGDRAVLEHHSAGDGLARHRDELRALDHEHHREGGQQVRDLAHDDEERVEQPHQQAGEEHDDHRGGPGHVVEHHRHRAHLHGESGLGPDGHVHSADDHRERHRQPEDRRRGRELQHREDRLAGGEGGLAGREVDEEGHGDGDEAVLDDAVAQPHGDGEVLVPGPVLVPRRSLAGRALRRRALPGDARPGPCAGPDGVRPGRVLLGDVLLGHILLGHCHATSDMLVMIESASAWEE</sequence>